<dbReference type="PROSITE" id="PS51217">
    <property type="entry name" value="UVRD_HELICASE_CTER"/>
    <property type="match status" value="1"/>
</dbReference>
<name>M6W0X0_9LEPT</name>
<comment type="similarity">
    <text evidence="1">Belongs to the helicase family. UvrD subfamily.</text>
</comment>
<sequence length="680" mass="77540">MDMFTEKVDITIIERVSWKEELNPAQMEAVLTQDGPVLVLAGAGTGKTKTIVSRLAQLVSSGIPASSILLLTFSRKAAREMILRASTIGNKKCSEVQGGTFHSFCNGVLRKFAPVLDISSGFTILDESDCLDVFQFLRNEKNFSKTKSRFPSNETLVSIHSEIQNTGKPLRSILEKDYPLFLQKIKDISQIFEDYKSYKKEQSLLDYDDLLYFTKDLLANHPGVRNAISEKYRFIMVDEFQDTNKIQAHIACLLASEHSNLMVVGDDAQCIYTFRGASVRGILDFPKIFPNTKTIFLEKNYRSTPSILNLANEVLKNFSEKYDKYLFTDNENGLIPQVLQFEDELEEAEGISKILLEKREEGIPFQKMCVLFRAGWNSNQLELVLAKRNIPFVKFGGKKFIETAHIKDLLSLLKLLVNPLDSISWIRTLKLIPGIGNAKANFILDKIRKSSGSFEVLSEENETTIGKYLSPLYHLYQKYKETHSEVKKMVSEFIDYYRVLLEKNYDDSKRRSEDLDAVLGFSLKYNSLNDFLSDLTMDPTSLSLDKMKPDDTDSDLLNLSTVHSAKGLEFDIVFVLNTTEGIFPSSKNTDIEEERRLFYVAITRARKELYLTRPSLAQSRSGPYYTKLSRFLSEIQFPEKVYELKLMSGKSISKNSFVSQGSSFKNKNDSFSRIQDYFGN</sequence>
<dbReference type="AlphaFoldDB" id="M6W0X0"/>
<dbReference type="EMBL" id="AKWD02000007">
    <property type="protein sequence ID" value="EMO55438.1"/>
    <property type="molecule type" value="Genomic_DNA"/>
</dbReference>
<dbReference type="InterPro" id="IPR027417">
    <property type="entry name" value="P-loop_NTPase"/>
</dbReference>
<dbReference type="PANTHER" id="PTHR11070:SF3">
    <property type="entry name" value="DNA 3'-5' HELICASE"/>
    <property type="match status" value="1"/>
</dbReference>
<evidence type="ECO:0000259" key="12">
    <source>
        <dbReference type="PROSITE" id="PS51217"/>
    </source>
</evidence>
<evidence type="ECO:0000256" key="7">
    <source>
        <dbReference type="ARBA" id="ARBA00034617"/>
    </source>
</evidence>
<dbReference type="InterPro" id="IPR014017">
    <property type="entry name" value="DNA_helicase_UvrD-like_C"/>
</dbReference>
<dbReference type="EC" id="5.6.2.4" evidence="8"/>
<feature type="domain" description="UvrD-like helicase C-terminal" evidence="12">
    <location>
        <begin position="305"/>
        <end position="567"/>
    </location>
</feature>
<keyword evidence="4 10" id="KW-0347">Helicase</keyword>
<evidence type="ECO:0000313" key="13">
    <source>
        <dbReference type="EMBL" id="EMO55438.1"/>
    </source>
</evidence>
<dbReference type="InterPro" id="IPR000212">
    <property type="entry name" value="DNA_helicase_UvrD/REP"/>
</dbReference>
<evidence type="ECO:0000256" key="10">
    <source>
        <dbReference type="PROSITE-ProRule" id="PRU00560"/>
    </source>
</evidence>
<evidence type="ECO:0000256" key="6">
    <source>
        <dbReference type="ARBA" id="ARBA00023235"/>
    </source>
</evidence>
<comment type="caution">
    <text evidence="13">The sequence shown here is derived from an EMBL/GenBank/DDBJ whole genome shotgun (WGS) entry which is preliminary data.</text>
</comment>
<evidence type="ECO:0000256" key="8">
    <source>
        <dbReference type="ARBA" id="ARBA00034808"/>
    </source>
</evidence>
<dbReference type="Pfam" id="PF13361">
    <property type="entry name" value="UvrD_C"/>
    <property type="match status" value="1"/>
</dbReference>
<keyword evidence="2 10" id="KW-0547">Nucleotide-binding</keyword>
<dbReference type="GO" id="GO:0043138">
    <property type="term" value="F:3'-5' DNA helicase activity"/>
    <property type="evidence" value="ECO:0007669"/>
    <property type="project" value="UniProtKB-EC"/>
</dbReference>
<dbReference type="GO" id="GO:0005524">
    <property type="term" value="F:ATP binding"/>
    <property type="evidence" value="ECO:0007669"/>
    <property type="project" value="UniProtKB-UniRule"/>
</dbReference>
<protein>
    <recommendedName>
        <fullName evidence="8">DNA 3'-5' helicase</fullName>
        <ecNumber evidence="8">5.6.2.4</ecNumber>
    </recommendedName>
</protein>
<dbReference type="CDD" id="cd18807">
    <property type="entry name" value="SF1_C_UvrD"/>
    <property type="match status" value="1"/>
</dbReference>
<accession>M6W0X0</accession>
<evidence type="ECO:0000313" key="14">
    <source>
        <dbReference type="Proteomes" id="UP000012112"/>
    </source>
</evidence>
<evidence type="ECO:0000256" key="5">
    <source>
        <dbReference type="ARBA" id="ARBA00022840"/>
    </source>
</evidence>
<evidence type="ECO:0000259" key="11">
    <source>
        <dbReference type="PROSITE" id="PS51198"/>
    </source>
</evidence>
<proteinExistence type="inferred from homology"/>
<dbReference type="CDD" id="cd17932">
    <property type="entry name" value="DEXQc_UvrD"/>
    <property type="match status" value="1"/>
</dbReference>
<dbReference type="STRING" id="28182.GCA_001568325_02247"/>
<dbReference type="GO" id="GO:0016887">
    <property type="term" value="F:ATP hydrolysis activity"/>
    <property type="evidence" value="ECO:0007669"/>
    <property type="project" value="RHEA"/>
</dbReference>
<dbReference type="InterPro" id="IPR014016">
    <property type="entry name" value="UvrD-like_ATP-bd"/>
</dbReference>
<dbReference type="SUPFAM" id="SSF52540">
    <property type="entry name" value="P-loop containing nucleoside triphosphate hydrolases"/>
    <property type="match status" value="1"/>
</dbReference>
<keyword evidence="5 10" id="KW-0067">ATP-binding</keyword>
<dbReference type="Gene3D" id="3.40.50.300">
    <property type="entry name" value="P-loop containing nucleotide triphosphate hydrolases"/>
    <property type="match status" value="2"/>
</dbReference>
<keyword evidence="6" id="KW-0413">Isomerase</keyword>
<organism evidence="13 14">
    <name type="scientific">Leptospira noguchii</name>
    <dbReference type="NCBI Taxonomy" id="28182"/>
    <lineage>
        <taxon>Bacteria</taxon>
        <taxon>Pseudomonadati</taxon>
        <taxon>Spirochaetota</taxon>
        <taxon>Spirochaetia</taxon>
        <taxon>Leptospirales</taxon>
        <taxon>Leptospiraceae</taxon>
        <taxon>Leptospira</taxon>
    </lineage>
</organism>
<dbReference type="GO" id="GO:0005829">
    <property type="term" value="C:cytosol"/>
    <property type="evidence" value="ECO:0007669"/>
    <property type="project" value="TreeGrafter"/>
</dbReference>
<comment type="catalytic activity">
    <reaction evidence="7">
        <text>Couples ATP hydrolysis with the unwinding of duplex DNA by translocating in the 3'-5' direction.</text>
        <dbReference type="EC" id="5.6.2.4"/>
    </reaction>
</comment>
<comment type="catalytic activity">
    <reaction evidence="9">
        <text>ATP + H2O = ADP + phosphate + H(+)</text>
        <dbReference type="Rhea" id="RHEA:13065"/>
        <dbReference type="ChEBI" id="CHEBI:15377"/>
        <dbReference type="ChEBI" id="CHEBI:15378"/>
        <dbReference type="ChEBI" id="CHEBI:30616"/>
        <dbReference type="ChEBI" id="CHEBI:43474"/>
        <dbReference type="ChEBI" id="CHEBI:456216"/>
        <dbReference type="EC" id="5.6.2.4"/>
    </reaction>
</comment>
<dbReference type="Gene3D" id="1.10.10.160">
    <property type="match status" value="1"/>
</dbReference>
<evidence type="ECO:0000256" key="9">
    <source>
        <dbReference type="ARBA" id="ARBA00048988"/>
    </source>
</evidence>
<dbReference type="PANTHER" id="PTHR11070">
    <property type="entry name" value="UVRD / RECB / PCRA DNA HELICASE FAMILY MEMBER"/>
    <property type="match status" value="1"/>
</dbReference>
<feature type="binding site" evidence="10">
    <location>
        <begin position="41"/>
        <end position="48"/>
    </location>
    <ligand>
        <name>ATP</name>
        <dbReference type="ChEBI" id="CHEBI:30616"/>
    </ligand>
</feature>
<dbReference type="GO" id="GO:0003677">
    <property type="term" value="F:DNA binding"/>
    <property type="evidence" value="ECO:0007669"/>
    <property type="project" value="InterPro"/>
</dbReference>
<feature type="domain" description="UvrD-like helicase ATP-binding" evidence="11">
    <location>
        <begin position="20"/>
        <end position="304"/>
    </location>
</feature>
<dbReference type="Pfam" id="PF00580">
    <property type="entry name" value="UvrD-helicase"/>
    <property type="match status" value="1"/>
</dbReference>
<reference evidence="13 14" key="1">
    <citation type="submission" date="2013-01" db="EMBL/GenBank/DDBJ databases">
        <authorList>
            <person name="Harkins D.M."/>
            <person name="Durkin A.S."/>
            <person name="Brinkac L.M."/>
            <person name="Haft D.H."/>
            <person name="Selengut J.D."/>
            <person name="Sanka R."/>
            <person name="DePew J."/>
            <person name="Purushe J."/>
            <person name="Matthias M.A."/>
            <person name="Vinetz J.M."/>
            <person name="Sutton G.G."/>
            <person name="Nierman W.C."/>
            <person name="Fouts D.E."/>
        </authorList>
    </citation>
    <scope>NUCLEOTIDE SEQUENCE [LARGE SCALE GENOMIC DNA]</scope>
    <source>
        <strain evidence="13 14">HAI1536</strain>
    </source>
</reference>
<evidence type="ECO:0000256" key="4">
    <source>
        <dbReference type="ARBA" id="ARBA00022806"/>
    </source>
</evidence>
<dbReference type="InterPro" id="IPR013986">
    <property type="entry name" value="DExx_box_DNA_helicase_dom_sf"/>
</dbReference>
<gene>
    <name evidence="13" type="ORF">LEP1GSC172_1370</name>
</gene>
<dbReference type="Gene3D" id="1.10.486.10">
    <property type="entry name" value="PCRA, domain 4"/>
    <property type="match status" value="1"/>
</dbReference>
<keyword evidence="3 10" id="KW-0378">Hydrolase</keyword>
<dbReference type="PROSITE" id="PS51198">
    <property type="entry name" value="UVRD_HELICASE_ATP_BIND"/>
    <property type="match status" value="1"/>
</dbReference>
<dbReference type="GO" id="GO:0000725">
    <property type="term" value="P:recombinational repair"/>
    <property type="evidence" value="ECO:0007669"/>
    <property type="project" value="TreeGrafter"/>
</dbReference>
<evidence type="ECO:0000256" key="2">
    <source>
        <dbReference type="ARBA" id="ARBA00022741"/>
    </source>
</evidence>
<evidence type="ECO:0000256" key="3">
    <source>
        <dbReference type="ARBA" id="ARBA00022801"/>
    </source>
</evidence>
<dbReference type="Proteomes" id="UP000012112">
    <property type="component" value="Unassembled WGS sequence"/>
</dbReference>
<evidence type="ECO:0000256" key="1">
    <source>
        <dbReference type="ARBA" id="ARBA00009922"/>
    </source>
</evidence>